<protein>
    <submittedName>
        <fullName evidence="10">Uncharacterized protein</fullName>
    </submittedName>
</protein>
<evidence type="ECO:0000256" key="1">
    <source>
        <dbReference type="ARBA" id="ARBA00022679"/>
    </source>
</evidence>
<feature type="compositionally biased region" description="Low complexity" evidence="7">
    <location>
        <begin position="195"/>
        <end position="206"/>
    </location>
</feature>
<feature type="compositionally biased region" description="Polar residues" evidence="7">
    <location>
        <begin position="304"/>
        <end position="314"/>
    </location>
</feature>
<keyword evidence="2 6" id="KW-0479">Metal-binding</keyword>
<feature type="region of interest" description="Disordered" evidence="7">
    <location>
        <begin position="454"/>
        <end position="507"/>
    </location>
</feature>
<evidence type="ECO:0000256" key="2">
    <source>
        <dbReference type="ARBA" id="ARBA00022723"/>
    </source>
</evidence>
<keyword evidence="11" id="KW-1185">Reference proteome</keyword>
<dbReference type="OrthoDB" id="411372at2759"/>
<accession>A0A152A0H9</accession>
<dbReference type="InterPro" id="IPR041367">
    <property type="entry name" value="Znf-CCCH_4"/>
</dbReference>
<evidence type="ECO:0000256" key="5">
    <source>
        <dbReference type="ARBA" id="ARBA00022833"/>
    </source>
</evidence>
<feature type="compositionally biased region" description="Polar residues" evidence="7">
    <location>
        <begin position="454"/>
        <end position="469"/>
    </location>
</feature>
<name>A0A152A0H9_TIELA</name>
<feature type="domain" description="C3H1-type" evidence="9">
    <location>
        <begin position="97"/>
        <end position="124"/>
    </location>
</feature>
<dbReference type="AlphaFoldDB" id="A0A152A0H9"/>
<dbReference type="PANTHER" id="PTHR11224">
    <property type="entry name" value="MAKORIN-RELATED"/>
    <property type="match status" value="1"/>
</dbReference>
<dbReference type="InterPro" id="IPR017907">
    <property type="entry name" value="Znf_RING_CS"/>
</dbReference>
<dbReference type="OMA" id="NGDSCKY"/>
<feature type="region of interest" description="Disordered" evidence="7">
    <location>
        <begin position="195"/>
        <end position="218"/>
    </location>
</feature>
<dbReference type="Proteomes" id="UP000076078">
    <property type="component" value="Unassembled WGS sequence"/>
</dbReference>
<dbReference type="InterPro" id="IPR001841">
    <property type="entry name" value="Znf_RING"/>
</dbReference>
<dbReference type="GO" id="GO:0061630">
    <property type="term" value="F:ubiquitin protein ligase activity"/>
    <property type="evidence" value="ECO:0007669"/>
    <property type="project" value="UniProtKB-EC"/>
</dbReference>
<reference evidence="10 11" key="1">
    <citation type="submission" date="2015-12" db="EMBL/GenBank/DDBJ databases">
        <title>Dictyostelia acquired genes for synthesis and detection of signals that induce cell-type specialization by lateral gene transfer from prokaryotes.</title>
        <authorList>
            <person name="Gloeckner G."/>
            <person name="Schaap P."/>
        </authorList>
    </citation>
    <scope>NUCLEOTIDE SEQUENCE [LARGE SCALE GENOMIC DNA]</scope>
    <source>
        <strain evidence="10 11">TK</strain>
    </source>
</reference>
<dbReference type="SMART" id="SM00184">
    <property type="entry name" value="RING"/>
    <property type="match status" value="1"/>
</dbReference>
<dbReference type="EMBL" id="LODT01000020">
    <property type="protein sequence ID" value="KYQ99762.1"/>
    <property type="molecule type" value="Genomic_DNA"/>
</dbReference>
<dbReference type="STRING" id="361077.A0A152A0H9"/>
<feature type="region of interest" description="Disordered" evidence="7">
    <location>
        <begin position="769"/>
        <end position="806"/>
    </location>
</feature>
<dbReference type="GO" id="GO:0000209">
    <property type="term" value="P:protein polyubiquitination"/>
    <property type="evidence" value="ECO:0007669"/>
    <property type="project" value="InterPro"/>
</dbReference>
<dbReference type="Pfam" id="PF00642">
    <property type="entry name" value="zf-CCCH"/>
    <property type="match status" value="1"/>
</dbReference>
<feature type="region of interest" description="Disordered" evidence="7">
    <location>
        <begin position="1"/>
        <end position="42"/>
    </location>
</feature>
<evidence type="ECO:0000256" key="3">
    <source>
        <dbReference type="ARBA" id="ARBA00022737"/>
    </source>
</evidence>
<evidence type="ECO:0000313" key="11">
    <source>
        <dbReference type="Proteomes" id="UP000076078"/>
    </source>
</evidence>
<proteinExistence type="predicted"/>
<keyword evidence="1" id="KW-0808">Transferase</keyword>
<keyword evidence="4 6" id="KW-0863">Zinc-finger</keyword>
<dbReference type="Gene3D" id="3.30.40.10">
    <property type="entry name" value="Zinc/RING finger domain, C3HC4 (zinc finger)"/>
    <property type="match status" value="1"/>
</dbReference>
<feature type="zinc finger region" description="C3H1-type" evidence="6">
    <location>
        <begin position="45"/>
        <end position="72"/>
    </location>
</feature>
<evidence type="ECO:0000256" key="7">
    <source>
        <dbReference type="SAM" id="MobiDB-lite"/>
    </source>
</evidence>
<evidence type="ECO:0000313" key="10">
    <source>
        <dbReference type="EMBL" id="KYQ99762.1"/>
    </source>
</evidence>
<evidence type="ECO:0000259" key="8">
    <source>
        <dbReference type="PROSITE" id="PS50089"/>
    </source>
</evidence>
<feature type="compositionally biased region" description="Low complexity" evidence="7">
    <location>
        <begin position="343"/>
        <end position="352"/>
    </location>
</feature>
<feature type="domain" description="C3H1-type" evidence="9">
    <location>
        <begin position="45"/>
        <end position="72"/>
    </location>
</feature>
<comment type="caution">
    <text evidence="10">The sequence shown here is derived from an EMBL/GenBank/DDBJ whole genome shotgun (WGS) entry which is preliminary data.</text>
</comment>
<feature type="region of interest" description="Disordered" evidence="7">
    <location>
        <begin position="125"/>
        <end position="175"/>
    </location>
</feature>
<feature type="compositionally biased region" description="Acidic residues" evidence="7">
    <location>
        <begin position="769"/>
        <end position="791"/>
    </location>
</feature>
<feature type="zinc finger region" description="C3H1-type" evidence="6">
    <location>
        <begin position="707"/>
        <end position="736"/>
    </location>
</feature>
<dbReference type="PROSITE" id="PS00518">
    <property type="entry name" value="ZF_RING_1"/>
    <property type="match status" value="1"/>
</dbReference>
<dbReference type="PROSITE" id="PS50089">
    <property type="entry name" value="ZF_RING_2"/>
    <property type="match status" value="1"/>
</dbReference>
<feature type="zinc finger region" description="C3H1-type" evidence="6">
    <location>
        <begin position="548"/>
        <end position="575"/>
    </location>
</feature>
<feature type="compositionally biased region" description="Basic residues" evidence="7">
    <location>
        <begin position="1"/>
        <end position="11"/>
    </location>
</feature>
<feature type="domain" description="C3H1-type" evidence="9">
    <location>
        <begin position="707"/>
        <end position="736"/>
    </location>
</feature>
<dbReference type="Gene3D" id="4.10.1000.10">
    <property type="entry name" value="Zinc finger, CCCH-type"/>
    <property type="match status" value="2"/>
</dbReference>
<dbReference type="InterPro" id="IPR045072">
    <property type="entry name" value="MKRN-like"/>
</dbReference>
<feature type="domain" description="RING-type" evidence="8">
    <location>
        <begin position="617"/>
        <end position="679"/>
    </location>
</feature>
<dbReference type="InterPro" id="IPR000571">
    <property type="entry name" value="Znf_CCCH"/>
</dbReference>
<organism evidence="10 11">
    <name type="scientific">Tieghemostelium lacteum</name>
    <name type="common">Slime mold</name>
    <name type="synonym">Dictyostelium lacteum</name>
    <dbReference type="NCBI Taxonomy" id="361077"/>
    <lineage>
        <taxon>Eukaryota</taxon>
        <taxon>Amoebozoa</taxon>
        <taxon>Evosea</taxon>
        <taxon>Eumycetozoa</taxon>
        <taxon>Dictyostelia</taxon>
        <taxon>Dictyosteliales</taxon>
        <taxon>Raperosteliaceae</taxon>
        <taxon>Tieghemostelium</taxon>
    </lineage>
</organism>
<evidence type="ECO:0000256" key="6">
    <source>
        <dbReference type="PROSITE-ProRule" id="PRU00723"/>
    </source>
</evidence>
<dbReference type="InterPro" id="IPR018957">
    <property type="entry name" value="Znf_C3HC4_RING-type"/>
</dbReference>
<sequence length="806" mass="90600">MNNHHYHHNHQHGNYSSDANGSKKHYSNSHEDDYNNHSHHKGNNNTNSVVCKFFKNGKCLSGKNCKFSHDLSLIENEIAVNSYIIGNSYQQQQQQPQQQTAICKYYTAGYCKAGLKCAYQHIDNNNTSSDNNTTKKIINTPTPPLSNHSSSSSLTSQVQTSPTTTTTPPPTTTSSSIATIIKTTEQPPIQQPIQNQIYSNNNGNNNSFHPMNGIGVGNGTSSSQNIQFMPTLINGFLPIPTLPIFQDSTTYQSQFIDENNSIQNSFKELKINNNNIYNSSTNVDIVTTPQPTTPTSQQQQQHTMSKSPLLGQTGSIALSPTRTLHFTNSLSFLPNSPRNAVTSSSPSSPFSPQNQFTVSVHQSTQSILSSSPSPFFSAPIPVGFHTTGEAMVMETNDDDDYLDDDDEDDVYTNTNGLIIIDDNYDNDKFDPFEYREIDVKNYLRHSEEILSKQLQQKSENNSNNKIEQPNNSVNYNNNNINNNNTNNNTNNNNNNNNNSEKSELLEDSKTPLSYLDALKLNLPADYYISYDHNTSGNMINSVTKGSGDRSEILCHFYIQGGCRNGDSCKYVHGNYCEICEKPMLVPGNQEQNEAHMTECLISQQKQSQREEMRDLECGICFESIVDKGRRFGLLSHCNHVFCLECIREWRGTNQPITGQPIPTNPNSIQNTARLCPMCRVNSHFIIPADIYVSDEKKQEIIEIYKSKLSTIPCKYFNKGKGSCKFGTSCMYAHLNPDGSTYKPHIRKVQTAYGDVTLYSNQLGMFLKTDEDDYDEDDQNNDDEYQGDDNEPTDYHKEGYQIDVNED</sequence>
<evidence type="ECO:0000256" key="4">
    <source>
        <dbReference type="ARBA" id="ARBA00022771"/>
    </source>
</evidence>
<dbReference type="Pfam" id="PF18044">
    <property type="entry name" value="zf-CCCH_4"/>
    <property type="match status" value="1"/>
</dbReference>
<dbReference type="PROSITE" id="PS50103">
    <property type="entry name" value="ZF_C3H1"/>
    <property type="match status" value="4"/>
</dbReference>
<dbReference type="SUPFAM" id="SSF57850">
    <property type="entry name" value="RING/U-box"/>
    <property type="match status" value="1"/>
</dbReference>
<dbReference type="CDD" id="cd16521">
    <property type="entry name" value="RING-HC_MKRN"/>
    <property type="match status" value="1"/>
</dbReference>
<dbReference type="PANTHER" id="PTHR11224:SF10">
    <property type="entry name" value="IP09428P-RELATED"/>
    <property type="match status" value="1"/>
</dbReference>
<dbReference type="InterPro" id="IPR013083">
    <property type="entry name" value="Znf_RING/FYVE/PHD"/>
</dbReference>
<feature type="compositionally biased region" description="Low complexity" evidence="7">
    <location>
        <begin position="470"/>
        <end position="498"/>
    </location>
</feature>
<dbReference type="SUPFAM" id="SSF90229">
    <property type="entry name" value="CCCH zinc finger"/>
    <property type="match status" value="3"/>
</dbReference>
<feature type="domain" description="C3H1-type" evidence="9">
    <location>
        <begin position="548"/>
        <end position="575"/>
    </location>
</feature>
<dbReference type="GO" id="GO:0008270">
    <property type="term" value="F:zinc ion binding"/>
    <property type="evidence" value="ECO:0007669"/>
    <property type="project" value="UniProtKB-KW"/>
</dbReference>
<dbReference type="Pfam" id="PF00097">
    <property type="entry name" value="zf-C3HC4"/>
    <property type="match status" value="1"/>
</dbReference>
<dbReference type="SMART" id="SM00356">
    <property type="entry name" value="ZnF_C3H1"/>
    <property type="match status" value="4"/>
</dbReference>
<dbReference type="Gene3D" id="2.30.30.1190">
    <property type="match status" value="1"/>
</dbReference>
<feature type="region of interest" description="Disordered" evidence="7">
    <location>
        <begin position="288"/>
        <end position="314"/>
    </location>
</feature>
<keyword evidence="5 6" id="KW-0862">Zinc</keyword>
<dbReference type="InterPro" id="IPR036855">
    <property type="entry name" value="Znf_CCCH_sf"/>
</dbReference>
<feature type="zinc finger region" description="C3H1-type" evidence="6">
    <location>
        <begin position="97"/>
        <end position="124"/>
    </location>
</feature>
<gene>
    <name evidence="10" type="ORF">DLAC_03707</name>
</gene>
<dbReference type="Pfam" id="PF14608">
    <property type="entry name" value="zf-CCCH_2"/>
    <property type="match status" value="2"/>
</dbReference>
<keyword evidence="3" id="KW-0677">Repeat</keyword>
<evidence type="ECO:0000259" key="9">
    <source>
        <dbReference type="PROSITE" id="PS50103"/>
    </source>
</evidence>
<feature type="compositionally biased region" description="Low complexity" evidence="7">
    <location>
        <begin position="288"/>
        <end position="303"/>
    </location>
</feature>
<dbReference type="InParanoid" id="A0A152A0H9"/>
<dbReference type="FunCoup" id="A0A152A0H9">
    <property type="interactions" value="425"/>
</dbReference>
<feature type="region of interest" description="Disordered" evidence="7">
    <location>
        <begin position="337"/>
        <end position="357"/>
    </location>
</feature>